<feature type="compositionally biased region" description="Basic and acidic residues" evidence="1">
    <location>
        <begin position="176"/>
        <end position="186"/>
    </location>
</feature>
<protein>
    <recommendedName>
        <fullName evidence="4">Type VI secretion protein</fullName>
    </recommendedName>
</protein>
<dbReference type="Pfam" id="PF05591">
    <property type="entry name" value="T6SS_VipA"/>
    <property type="match status" value="1"/>
</dbReference>
<dbReference type="PIRSF" id="PIRSF028301">
    <property type="entry name" value="UCP028301"/>
    <property type="match status" value="1"/>
</dbReference>
<sequence>MLIMVRQKDGQKFIGESRAPRVQIEYDVEVYGSQKKVELPFVAGVMADLSGDNVEPLGPVEDRRFQEIDVENFDERMAQIAPSLSYHVKNVLTNDGTLIPIDLTFSSMESFEPAAVVKRIPELSTLLEARNRLKELLTYMDGKAAAEDVIQELLKSPQWANEADAAPGQSGSAGEGGDHQPEEGAK</sequence>
<dbReference type="Proteomes" id="UP000004682">
    <property type="component" value="Unassembled WGS sequence"/>
</dbReference>
<accession>A0ABN0FX31</accession>
<reference evidence="3" key="1">
    <citation type="journal article" date="2012" name="J. Bacteriol.">
        <title>Revised Genome Sequence of Burkholderia thailandensis MSMB43 with Improved Annotation.</title>
        <authorList>
            <person name="Zhuo Y."/>
            <person name="Liu L."/>
            <person name="Wang Q."/>
            <person name="Liu X."/>
            <person name="Ren B."/>
            <person name="Liu M."/>
            <person name="Ni P."/>
            <person name="Cheng Y.Q."/>
            <person name="Zhang L."/>
        </authorList>
    </citation>
    <scope>NUCLEOTIDE SEQUENCE [LARGE SCALE GENOMIC DNA]</scope>
    <source>
        <strain evidence="3">MSMB43</strain>
    </source>
</reference>
<dbReference type="NCBIfam" id="TIGR03358">
    <property type="entry name" value="VI_chp_5"/>
    <property type="match status" value="1"/>
</dbReference>
<evidence type="ECO:0008006" key="4">
    <source>
        <dbReference type="Google" id="ProtNLM"/>
    </source>
</evidence>
<evidence type="ECO:0000313" key="2">
    <source>
        <dbReference type="EMBL" id="EIP84443.1"/>
    </source>
</evidence>
<gene>
    <name evidence="2" type="ORF">A33K_18886</name>
</gene>
<feature type="region of interest" description="Disordered" evidence="1">
    <location>
        <begin position="158"/>
        <end position="186"/>
    </location>
</feature>
<proteinExistence type="predicted"/>
<evidence type="ECO:0000313" key="3">
    <source>
        <dbReference type="Proteomes" id="UP000004682"/>
    </source>
</evidence>
<name>A0ABN0FX31_9BURK</name>
<keyword evidence="3" id="KW-1185">Reference proteome</keyword>
<organism evidence="2 3">
    <name type="scientific">Burkholderia humptydooensis MSMB43</name>
    <dbReference type="NCBI Taxonomy" id="441157"/>
    <lineage>
        <taxon>Bacteria</taxon>
        <taxon>Pseudomonadati</taxon>
        <taxon>Pseudomonadota</taxon>
        <taxon>Betaproteobacteria</taxon>
        <taxon>Burkholderiales</taxon>
        <taxon>Burkholderiaceae</taxon>
        <taxon>Burkholderia</taxon>
        <taxon>pseudomallei group</taxon>
    </lineage>
</organism>
<dbReference type="PANTHER" id="PTHR35850:SF1">
    <property type="entry name" value="TYPE VI SECRETION SYSTEM SHEATH PROTEIN TSSB1"/>
    <property type="match status" value="1"/>
</dbReference>
<dbReference type="InterPro" id="IPR008312">
    <property type="entry name" value="T6SS_TssB1"/>
</dbReference>
<dbReference type="PANTHER" id="PTHR35850">
    <property type="entry name" value="CYTOPLASMIC PROTEIN-RELATED"/>
    <property type="match status" value="1"/>
</dbReference>
<dbReference type="EMBL" id="JH692075">
    <property type="protein sequence ID" value="EIP84443.1"/>
    <property type="molecule type" value="Genomic_DNA"/>
</dbReference>
<evidence type="ECO:0000256" key="1">
    <source>
        <dbReference type="SAM" id="MobiDB-lite"/>
    </source>
</evidence>